<dbReference type="Pfam" id="PF17930">
    <property type="entry name" value="LpxI_N"/>
    <property type="match status" value="1"/>
</dbReference>
<feature type="domain" description="LpxI N-terminal" evidence="3">
    <location>
        <begin position="2"/>
        <end position="130"/>
    </location>
</feature>
<dbReference type="InterPro" id="IPR043167">
    <property type="entry name" value="LpxI_C_sf"/>
</dbReference>
<reference evidence="4 5" key="1">
    <citation type="submission" date="2016-10" db="EMBL/GenBank/DDBJ databases">
        <authorList>
            <person name="de Groot N.N."/>
        </authorList>
    </citation>
    <scope>NUCLEOTIDE SEQUENCE [LARGE SCALE GENOMIC DNA]</scope>
    <source>
        <strain evidence="4 5">DSM 19547</strain>
    </source>
</reference>
<evidence type="ECO:0000259" key="2">
    <source>
        <dbReference type="Pfam" id="PF06230"/>
    </source>
</evidence>
<evidence type="ECO:0000313" key="5">
    <source>
        <dbReference type="Proteomes" id="UP000199356"/>
    </source>
</evidence>
<proteinExistence type="predicted"/>
<feature type="domain" description="LpxI C-terminal" evidence="2">
    <location>
        <begin position="134"/>
        <end position="270"/>
    </location>
</feature>
<evidence type="ECO:0000259" key="3">
    <source>
        <dbReference type="Pfam" id="PF17930"/>
    </source>
</evidence>
<dbReference type="InterPro" id="IPR010415">
    <property type="entry name" value="LpxI_C"/>
</dbReference>
<dbReference type="PANTHER" id="PTHR39962:SF1">
    <property type="entry name" value="LPXI FAMILY PROTEIN"/>
    <property type="match status" value="1"/>
</dbReference>
<sequence>MLALVAGAGRLPVLLADRLEAEGRDWRLCVLEGVTSEAAEDREATPVRLERLGSFLDELREAGVTEVCFAGSVNRPHLDPSQVEPRSVPLIERLALAMQAGDDTTLRAVLAIFEEAGLTVRAAHELRPDLLPAAGVLSRAEPDDRARSDAARAADVVATLGAADVGQGCVVAQGQVLAVEALAGTDWMLASLTRFPAERRPDPRAGRGLLYKGPKPGQDRRVDLPAIGPGTVRAAAEAGLGGVVVEAGGVVVLDPDATVAAADEAGLFLWVRAP</sequence>
<dbReference type="AlphaFoldDB" id="A0A1I5NW37"/>
<dbReference type="Pfam" id="PF06230">
    <property type="entry name" value="LpxI_C"/>
    <property type="match status" value="1"/>
</dbReference>
<protein>
    <recommendedName>
        <fullName evidence="6">Phosphatidate cytidylyltransferase</fullName>
    </recommendedName>
</protein>
<dbReference type="RefSeq" id="WP_093419758.1">
    <property type="nucleotide sequence ID" value="NZ_FOXA01000004.1"/>
</dbReference>
<gene>
    <name evidence="4" type="ORF">SAMN04488047_104109</name>
</gene>
<evidence type="ECO:0000256" key="1">
    <source>
        <dbReference type="SAM" id="MobiDB-lite"/>
    </source>
</evidence>
<dbReference type="InterPro" id="IPR053174">
    <property type="entry name" value="LpxI"/>
</dbReference>
<feature type="region of interest" description="Disordered" evidence="1">
    <location>
        <begin position="199"/>
        <end position="220"/>
    </location>
</feature>
<dbReference type="Gene3D" id="3.40.140.80">
    <property type="match status" value="1"/>
</dbReference>
<organism evidence="4 5">
    <name type="scientific">Tranquillimonas alkanivorans</name>
    <dbReference type="NCBI Taxonomy" id="441119"/>
    <lineage>
        <taxon>Bacteria</taxon>
        <taxon>Pseudomonadati</taxon>
        <taxon>Pseudomonadota</taxon>
        <taxon>Alphaproteobacteria</taxon>
        <taxon>Rhodobacterales</taxon>
        <taxon>Roseobacteraceae</taxon>
        <taxon>Tranquillimonas</taxon>
    </lineage>
</organism>
<dbReference type="OrthoDB" id="9789836at2"/>
<accession>A0A1I5NW37</accession>
<keyword evidence="5" id="KW-1185">Reference proteome</keyword>
<dbReference type="Proteomes" id="UP000199356">
    <property type="component" value="Unassembled WGS sequence"/>
</dbReference>
<evidence type="ECO:0008006" key="6">
    <source>
        <dbReference type="Google" id="ProtNLM"/>
    </source>
</evidence>
<evidence type="ECO:0000313" key="4">
    <source>
        <dbReference type="EMBL" id="SFP25973.1"/>
    </source>
</evidence>
<dbReference type="EMBL" id="FOXA01000004">
    <property type="protein sequence ID" value="SFP25973.1"/>
    <property type="molecule type" value="Genomic_DNA"/>
</dbReference>
<dbReference type="Gene3D" id="3.40.50.20">
    <property type="match status" value="1"/>
</dbReference>
<dbReference type="PANTHER" id="PTHR39962">
    <property type="entry name" value="BLL4848 PROTEIN"/>
    <property type="match status" value="1"/>
</dbReference>
<dbReference type="STRING" id="441119.SAMN04488047_104109"/>
<dbReference type="InterPro" id="IPR041255">
    <property type="entry name" value="LpxI_N"/>
</dbReference>
<name>A0A1I5NW37_9RHOB</name>